<name>A0A1G8K2X0_9MICC</name>
<dbReference type="GO" id="GO:0000976">
    <property type="term" value="F:transcription cis-regulatory region binding"/>
    <property type="evidence" value="ECO:0007669"/>
    <property type="project" value="TreeGrafter"/>
</dbReference>
<dbReference type="SUPFAM" id="SSF46689">
    <property type="entry name" value="Homeodomain-like"/>
    <property type="match status" value="1"/>
</dbReference>
<dbReference type="InterPro" id="IPR039538">
    <property type="entry name" value="BetI_C"/>
</dbReference>
<evidence type="ECO:0000256" key="1">
    <source>
        <dbReference type="ARBA" id="ARBA00022491"/>
    </source>
</evidence>
<dbReference type="PANTHER" id="PTHR30055">
    <property type="entry name" value="HTH-TYPE TRANSCRIPTIONAL REGULATOR RUTR"/>
    <property type="match status" value="1"/>
</dbReference>
<keyword evidence="6" id="KW-1185">Reference proteome</keyword>
<keyword evidence="4" id="KW-0804">Transcription</keyword>
<keyword evidence="2" id="KW-0805">Transcription regulation</keyword>
<evidence type="ECO:0000313" key="5">
    <source>
        <dbReference type="EMBL" id="SDI37749.1"/>
    </source>
</evidence>
<gene>
    <name evidence="5" type="ORF">SAMN05216555_102114</name>
</gene>
<dbReference type="InterPro" id="IPR009057">
    <property type="entry name" value="Homeodomain-like_sf"/>
</dbReference>
<dbReference type="RefSeq" id="WP_074586789.1">
    <property type="nucleotide sequence ID" value="NZ_FNEI01000002.1"/>
</dbReference>
<dbReference type="InterPro" id="IPR036271">
    <property type="entry name" value="Tet_transcr_reg_TetR-rel_C_sf"/>
</dbReference>
<sequence>MSSTTQKRATRKSPAERAAEITEAARGIALEQGLSAITLRNVASRVGVASGLVAHYQPNVDALVAGTFTAIVAAETEEVAGMLAALPGPVERLAFLLGTLMDGSRLDVTAVWVEAWTLGRRNEALAGCVREQMDAWQAVLQRVVEDGVAGGHFDTGDLEAGGAASLAWQILGMIDGLTAQSLVRWGGVSDRGTHLARAVEGMVGAVRGSLQPSAG</sequence>
<dbReference type="STRING" id="1045773.SAMN05216555_102114"/>
<dbReference type="InterPro" id="IPR050109">
    <property type="entry name" value="HTH-type_TetR-like_transc_reg"/>
</dbReference>
<dbReference type="Proteomes" id="UP000182130">
    <property type="component" value="Unassembled WGS sequence"/>
</dbReference>
<evidence type="ECO:0000256" key="3">
    <source>
        <dbReference type="ARBA" id="ARBA00023125"/>
    </source>
</evidence>
<proteinExistence type="predicted"/>
<evidence type="ECO:0000313" key="6">
    <source>
        <dbReference type="Proteomes" id="UP000182130"/>
    </source>
</evidence>
<keyword evidence="3" id="KW-0238">DNA-binding</keyword>
<dbReference type="SUPFAM" id="SSF48498">
    <property type="entry name" value="Tetracyclin repressor-like, C-terminal domain"/>
    <property type="match status" value="1"/>
</dbReference>
<accession>A0A1G8K2X0</accession>
<reference evidence="6" key="1">
    <citation type="submission" date="2016-10" db="EMBL/GenBank/DDBJ databases">
        <authorList>
            <person name="Varghese N."/>
            <person name="Submissions S."/>
        </authorList>
    </citation>
    <scope>NUCLEOTIDE SEQUENCE [LARGE SCALE GENOMIC DNA]</scope>
    <source>
        <strain evidence="6">CGMCC 1.10783</strain>
    </source>
</reference>
<protein>
    <submittedName>
        <fullName evidence="5">Transcriptional regulator, TetR family</fullName>
    </submittedName>
</protein>
<keyword evidence="1" id="KW-0678">Repressor</keyword>
<dbReference type="OrthoDB" id="4548508at2"/>
<evidence type="ECO:0000256" key="2">
    <source>
        <dbReference type="ARBA" id="ARBA00023015"/>
    </source>
</evidence>
<dbReference type="PANTHER" id="PTHR30055:SF234">
    <property type="entry name" value="HTH-TYPE TRANSCRIPTIONAL REGULATOR BETI"/>
    <property type="match status" value="1"/>
</dbReference>
<dbReference type="PROSITE" id="PS50977">
    <property type="entry name" value="HTH_TETR_2"/>
    <property type="match status" value="1"/>
</dbReference>
<dbReference type="AlphaFoldDB" id="A0A1G8K2X0"/>
<dbReference type="Pfam" id="PF13977">
    <property type="entry name" value="TetR_C_6"/>
    <property type="match status" value="1"/>
</dbReference>
<dbReference type="Gene3D" id="1.10.357.10">
    <property type="entry name" value="Tetracycline Repressor, domain 2"/>
    <property type="match status" value="1"/>
</dbReference>
<organism evidence="5 6">
    <name type="scientific">Arthrobacter cupressi</name>
    <dbReference type="NCBI Taxonomy" id="1045773"/>
    <lineage>
        <taxon>Bacteria</taxon>
        <taxon>Bacillati</taxon>
        <taxon>Actinomycetota</taxon>
        <taxon>Actinomycetes</taxon>
        <taxon>Micrococcales</taxon>
        <taxon>Micrococcaceae</taxon>
        <taxon>Arthrobacter</taxon>
    </lineage>
</organism>
<evidence type="ECO:0000256" key="4">
    <source>
        <dbReference type="ARBA" id="ARBA00023163"/>
    </source>
</evidence>
<dbReference type="InterPro" id="IPR001647">
    <property type="entry name" value="HTH_TetR"/>
</dbReference>
<dbReference type="GO" id="GO:0003700">
    <property type="term" value="F:DNA-binding transcription factor activity"/>
    <property type="evidence" value="ECO:0007669"/>
    <property type="project" value="TreeGrafter"/>
</dbReference>
<dbReference type="EMBL" id="FNEI01000002">
    <property type="protein sequence ID" value="SDI37749.1"/>
    <property type="molecule type" value="Genomic_DNA"/>
</dbReference>